<dbReference type="Proteomes" id="UP000198988">
    <property type="component" value="Unassembled WGS sequence"/>
</dbReference>
<evidence type="ECO:0000313" key="1">
    <source>
        <dbReference type="EMBL" id="SEH67789.1"/>
    </source>
</evidence>
<evidence type="ECO:0000313" key="2">
    <source>
        <dbReference type="Proteomes" id="UP000198988"/>
    </source>
</evidence>
<sequence length="66" mass="7427">MVSVILRLPPMLRWVSSDVLESFTGLLMPLKSILLPSVSTISDKKMLRLPLILKYLLSIVSLIFTV</sequence>
<dbReference type="EMBL" id="CDSC02000095">
    <property type="protein sequence ID" value="SEH67789.1"/>
    <property type="molecule type" value="Genomic_DNA"/>
</dbReference>
<organism evidence="1 2">
    <name type="scientific">Bathymodiolus azoricus thioautotrophic gill symbiont</name>
    <dbReference type="NCBI Taxonomy" id="235205"/>
    <lineage>
        <taxon>Bacteria</taxon>
        <taxon>Pseudomonadati</taxon>
        <taxon>Pseudomonadota</taxon>
        <taxon>Gammaproteobacteria</taxon>
        <taxon>sulfur-oxidizing symbionts</taxon>
    </lineage>
</organism>
<dbReference type="AlphaFoldDB" id="A0A1H6JZ74"/>
<name>A0A1H6JZ74_9GAMM</name>
<gene>
    <name evidence="1" type="ORF">BAZSYMA_ACONTIG00460_2</name>
</gene>
<protein>
    <submittedName>
        <fullName evidence="1">Uncharacterized protein</fullName>
    </submittedName>
</protein>
<proteinExistence type="predicted"/>
<reference evidence="2" key="1">
    <citation type="submission" date="2016-06" db="EMBL/GenBank/DDBJ databases">
        <authorList>
            <person name="Petersen J."/>
            <person name="Sayavedra L."/>
        </authorList>
    </citation>
    <scope>NUCLEOTIDE SEQUENCE [LARGE SCALE GENOMIC DNA]</scope>
    <source>
        <strain evidence="2">BazSymA</strain>
    </source>
</reference>
<accession>A0A1H6JZ74</accession>